<dbReference type="InterPro" id="IPR023753">
    <property type="entry name" value="FAD/NAD-binding_dom"/>
</dbReference>
<organism evidence="16 17">
    <name type="scientific">Thioalbus denitrificans</name>
    <dbReference type="NCBI Taxonomy" id="547122"/>
    <lineage>
        <taxon>Bacteria</taxon>
        <taxon>Pseudomonadati</taxon>
        <taxon>Pseudomonadota</taxon>
        <taxon>Gammaproteobacteria</taxon>
        <taxon>Chromatiales</taxon>
        <taxon>Ectothiorhodospiraceae</taxon>
        <taxon>Thioalbus</taxon>
    </lineage>
</organism>
<feature type="binding site" evidence="11">
    <location>
        <position position="273"/>
    </location>
    <ligand>
        <name>NAD(+)</name>
        <dbReference type="ChEBI" id="CHEBI:57540"/>
    </ligand>
</feature>
<dbReference type="FunFam" id="3.30.390.30:FF:000001">
    <property type="entry name" value="Dihydrolipoyl dehydrogenase"/>
    <property type="match status" value="1"/>
</dbReference>
<dbReference type="RefSeq" id="WP_114279827.1">
    <property type="nucleotide sequence ID" value="NZ_QPJY01000005.1"/>
</dbReference>
<keyword evidence="4 11" id="KW-0274">FAD</keyword>
<feature type="domain" description="FAD/NAD(P)-binding" evidence="15">
    <location>
        <begin position="14"/>
        <end position="328"/>
    </location>
</feature>
<reference evidence="16 17" key="1">
    <citation type="submission" date="2018-07" db="EMBL/GenBank/DDBJ databases">
        <title>Genomic Encyclopedia of Type Strains, Phase IV (KMG-IV): sequencing the most valuable type-strain genomes for metagenomic binning, comparative biology and taxonomic classification.</title>
        <authorList>
            <person name="Goeker M."/>
        </authorList>
    </citation>
    <scope>NUCLEOTIDE SEQUENCE [LARGE SCALE GENOMIC DNA]</scope>
    <source>
        <strain evidence="16 17">DSM 26407</strain>
    </source>
</reference>
<comment type="miscellaneous">
    <text evidence="13">The active site is a redox-active disulfide bond.</text>
</comment>
<dbReference type="SUPFAM" id="SSF51905">
    <property type="entry name" value="FAD/NAD(P)-binding domain"/>
    <property type="match status" value="1"/>
</dbReference>
<dbReference type="Pfam" id="PF07992">
    <property type="entry name" value="Pyr_redox_2"/>
    <property type="match status" value="1"/>
</dbReference>
<dbReference type="PROSITE" id="PS00076">
    <property type="entry name" value="PYRIDINE_REDOX_1"/>
    <property type="match status" value="1"/>
</dbReference>
<keyword evidence="11" id="KW-0547">Nucleotide-binding</keyword>
<dbReference type="PANTHER" id="PTHR22912:SF151">
    <property type="entry name" value="DIHYDROLIPOYL DEHYDROGENASE, MITOCHONDRIAL"/>
    <property type="match status" value="1"/>
</dbReference>
<comment type="similarity">
    <text evidence="1 13">Belongs to the class-I pyridine nucleotide-disulfide oxidoreductase family.</text>
</comment>
<keyword evidence="17" id="KW-1185">Reference proteome</keyword>
<dbReference type="InterPro" id="IPR004099">
    <property type="entry name" value="Pyr_nucl-diS_OxRdtase_dimer"/>
</dbReference>
<feature type="domain" description="Pyridine nucleotide-disulphide oxidoreductase dimerisation" evidence="14">
    <location>
        <begin position="348"/>
        <end position="457"/>
    </location>
</feature>
<dbReference type="InterPro" id="IPR012999">
    <property type="entry name" value="Pyr_OxRdtase_I_AS"/>
</dbReference>
<feature type="binding site" evidence="11">
    <location>
        <begin position="319"/>
        <end position="322"/>
    </location>
    <ligand>
        <name>FAD</name>
        <dbReference type="ChEBI" id="CHEBI:57692"/>
    </ligand>
</feature>
<dbReference type="GO" id="GO:0005737">
    <property type="term" value="C:cytoplasm"/>
    <property type="evidence" value="ECO:0007669"/>
    <property type="project" value="UniProtKB-ARBA"/>
</dbReference>
<dbReference type="InterPro" id="IPR006258">
    <property type="entry name" value="Lipoamide_DH"/>
</dbReference>
<comment type="catalytic activity">
    <reaction evidence="9 13">
        <text>N(6)-[(R)-dihydrolipoyl]-L-lysyl-[protein] + NAD(+) = N(6)-[(R)-lipoyl]-L-lysyl-[protein] + NADH + H(+)</text>
        <dbReference type="Rhea" id="RHEA:15045"/>
        <dbReference type="Rhea" id="RHEA-COMP:10474"/>
        <dbReference type="Rhea" id="RHEA-COMP:10475"/>
        <dbReference type="ChEBI" id="CHEBI:15378"/>
        <dbReference type="ChEBI" id="CHEBI:57540"/>
        <dbReference type="ChEBI" id="CHEBI:57945"/>
        <dbReference type="ChEBI" id="CHEBI:83099"/>
        <dbReference type="ChEBI" id="CHEBI:83100"/>
        <dbReference type="EC" id="1.8.1.4"/>
    </reaction>
</comment>
<evidence type="ECO:0000256" key="9">
    <source>
        <dbReference type="ARBA" id="ARBA00049187"/>
    </source>
</evidence>
<dbReference type="GO" id="GO:0006103">
    <property type="term" value="P:2-oxoglutarate metabolic process"/>
    <property type="evidence" value="ECO:0007669"/>
    <property type="project" value="TreeGrafter"/>
</dbReference>
<dbReference type="GO" id="GO:0004148">
    <property type="term" value="F:dihydrolipoyl dehydrogenase (NADH) activity"/>
    <property type="evidence" value="ECO:0007669"/>
    <property type="project" value="UniProtKB-EC"/>
</dbReference>
<feature type="active site" description="Proton acceptor" evidence="10">
    <location>
        <position position="446"/>
    </location>
</feature>
<feature type="binding site" evidence="11">
    <location>
        <position position="313"/>
    </location>
    <ligand>
        <name>FAD</name>
        <dbReference type="ChEBI" id="CHEBI:57692"/>
    </ligand>
</feature>
<keyword evidence="8 13" id="KW-0676">Redox-active center</keyword>
<evidence type="ECO:0000256" key="6">
    <source>
        <dbReference type="ARBA" id="ARBA00023027"/>
    </source>
</evidence>
<feature type="binding site" evidence="11">
    <location>
        <begin position="186"/>
        <end position="193"/>
    </location>
    <ligand>
        <name>NAD(+)</name>
        <dbReference type="ChEBI" id="CHEBI:57540"/>
    </ligand>
</feature>
<dbReference type="InterPro" id="IPR036188">
    <property type="entry name" value="FAD/NAD-bd_sf"/>
</dbReference>
<evidence type="ECO:0000313" key="16">
    <source>
        <dbReference type="EMBL" id="RCX30213.1"/>
    </source>
</evidence>
<evidence type="ECO:0000256" key="7">
    <source>
        <dbReference type="ARBA" id="ARBA00023157"/>
    </source>
</evidence>
<dbReference type="Gene3D" id="3.50.50.60">
    <property type="entry name" value="FAD/NAD(P)-binding domain"/>
    <property type="match status" value="2"/>
</dbReference>
<dbReference type="PRINTS" id="PR00411">
    <property type="entry name" value="PNDRDTASEI"/>
</dbReference>
<feature type="binding site" evidence="11">
    <location>
        <position position="58"/>
    </location>
    <ligand>
        <name>FAD</name>
        <dbReference type="ChEBI" id="CHEBI:57692"/>
    </ligand>
</feature>
<name>A0A369C904_9GAMM</name>
<feature type="binding site" evidence="11">
    <location>
        <begin position="149"/>
        <end position="151"/>
    </location>
    <ligand>
        <name>FAD</name>
        <dbReference type="ChEBI" id="CHEBI:57692"/>
    </ligand>
</feature>
<keyword evidence="7" id="KW-1015">Disulfide bond</keyword>
<dbReference type="InterPro" id="IPR001100">
    <property type="entry name" value="Pyr_nuc-diS_OxRdtase"/>
</dbReference>
<keyword evidence="3 13" id="KW-0285">Flavoprotein</keyword>
<evidence type="ECO:0000256" key="1">
    <source>
        <dbReference type="ARBA" id="ARBA00007532"/>
    </source>
</evidence>
<dbReference type="Proteomes" id="UP000252707">
    <property type="component" value="Unassembled WGS sequence"/>
</dbReference>
<evidence type="ECO:0000256" key="2">
    <source>
        <dbReference type="ARBA" id="ARBA00012608"/>
    </source>
</evidence>
<evidence type="ECO:0000256" key="3">
    <source>
        <dbReference type="ARBA" id="ARBA00022630"/>
    </source>
</evidence>
<feature type="disulfide bond" description="Redox-active" evidence="12">
    <location>
        <begin position="49"/>
        <end position="54"/>
    </location>
</feature>
<protein>
    <recommendedName>
        <fullName evidence="2 13">Dihydrolipoyl dehydrogenase</fullName>
        <ecNumber evidence="2 13">1.8.1.4</ecNumber>
    </recommendedName>
</protein>
<dbReference type="OrthoDB" id="9800167at2"/>
<proteinExistence type="inferred from homology"/>
<dbReference type="PIRSF" id="PIRSF000350">
    <property type="entry name" value="Mercury_reductase_MerA"/>
    <property type="match status" value="1"/>
</dbReference>
<evidence type="ECO:0000256" key="11">
    <source>
        <dbReference type="PIRSR" id="PIRSR000350-3"/>
    </source>
</evidence>
<dbReference type="GO" id="GO:0050660">
    <property type="term" value="F:flavin adenine dinucleotide binding"/>
    <property type="evidence" value="ECO:0007669"/>
    <property type="project" value="InterPro"/>
</dbReference>
<comment type="cofactor">
    <cofactor evidence="11 13">
        <name>FAD</name>
        <dbReference type="ChEBI" id="CHEBI:57692"/>
    </cofactor>
    <text evidence="11 13">Binds 1 FAD per subunit.</text>
</comment>
<keyword evidence="6 11" id="KW-0520">NAD</keyword>
<evidence type="ECO:0000256" key="13">
    <source>
        <dbReference type="RuleBase" id="RU003692"/>
    </source>
</evidence>
<keyword evidence="5 13" id="KW-0560">Oxidoreductase</keyword>
<dbReference type="NCBIfam" id="TIGR01350">
    <property type="entry name" value="lipoamide_DH"/>
    <property type="match status" value="1"/>
</dbReference>
<evidence type="ECO:0000256" key="5">
    <source>
        <dbReference type="ARBA" id="ARBA00023002"/>
    </source>
</evidence>
<dbReference type="AlphaFoldDB" id="A0A369C904"/>
<gene>
    <name evidence="16" type="ORF">DFQ59_10545</name>
</gene>
<evidence type="ECO:0000313" key="17">
    <source>
        <dbReference type="Proteomes" id="UP000252707"/>
    </source>
</evidence>
<sequence length="481" mass="50544">MTSFQDHRGQRPHIGIIGGGPAGYVAALRAAALGARVTLAEAAGLGGTCLHRGCIPTKRLATTGHLLDRLRDAARYGIALEGAATPRWPEMAAGISRLTGGLAKGIHGLFGDRGIELIPARARPERERGPALRFDDGRRIRVDHLLLCTGSRPHVPGGIPLDGDRVCTSDEVLGWRDLPASLLIVGGGVIACEFAFIFAALGVEVTLAGRAGTPLPGLDPDVSRLIARELKRRRIRFLGGRGIDRVEEEGGTLRACHGETELGRAERILVCTGRVPNTGDLLPGLGLEPGPRGEIAVDSWMRTAVPGIYAAGDVTGGAMLAHAASAQARVAVEHMLRGGGRTYTADHVPLAVFTQPEVGCVGLTEPEARARGGAVACSRFELRTLGRAQAMGETSGFVKLVADRRTRTLLGAHIVGPCASELVHEAAVVLRRGGSVEELAGTVHAHPTLSEGIQEAAEDLFGQADHTPLRHDLEVDHVPAP</sequence>
<evidence type="ECO:0000256" key="10">
    <source>
        <dbReference type="PIRSR" id="PIRSR000350-2"/>
    </source>
</evidence>
<dbReference type="InterPro" id="IPR050151">
    <property type="entry name" value="Class-I_Pyr_Nuc-Dis_Oxidored"/>
</dbReference>
<dbReference type="PANTHER" id="PTHR22912">
    <property type="entry name" value="DISULFIDE OXIDOREDUCTASE"/>
    <property type="match status" value="1"/>
</dbReference>
<evidence type="ECO:0000256" key="12">
    <source>
        <dbReference type="PIRSR" id="PIRSR000350-4"/>
    </source>
</evidence>
<dbReference type="InterPro" id="IPR016156">
    <property type="entry name" value="FAD/NAD-linked_Rdtase_dimer_sf"/>
</dbReference>
<dbReference type="SUPFAM" id="SSF55424">
    <property type="entry name" value="FAD/NAD-linked reductases, dimerisation (C-terminal) domain"/>
    <property type="match status" value="1"/>
</dbReference>
<evidence type="ECO:0000259" key="15">
    <source>
        <dbReference type="Pfam" id="PF07992"/>
    </source>
</evidence>
<dbReference type="EMBL" id="QPJY01000005">
    <property type="protein sequence ID" value="RCX30213.1"/>
    <property type="molecule type" value="Genomic_DNA"/>
</dbReference>
<dbReference type="PRINTS" id="PR00368">
    <property type="entry name" value="FADPNR"/>
</dbReference>
<accession>A0A369C904</accession>
<evidence type="ECO:0000259" key="14">
    <source>
        <dbReference type="Pfam" id="PF02852"/>
    </source>
</evidence>
<dbReference type="EC" id="1.8.1.4" evidence="2 13"/>
<evidence type="ECO:0000256" key="8">
    <source>
        <dbReference type="ARBA" id="ARBA00023284"/>
    </source>
</evidence>
<dbReference type="Gene3D" id="3.30.390.30">
    <property type="match status" value="1"/>
</dbReference>
<dbReference type="Pfam" id="PF02852">
    <property type="entry name" value="Pyr_redox_dim"/>
    <property type="match status" value="1"/>
</dbReference>
<evidence type="ECO:0000256" key="4">
    <source>
        <dbReference type="ARBA" id="ARBA00022827"/>
    </source>
</evidence>
<comment type="caution">
    <text evidence="16">The sequence shown here is derived from an EMBL/GenBank/DDBJ whole genome shotgun (WGS) entry which is preliminary data.</text>
</comment>